<organism evidence="1 2">
    <name type="scientific">Paenalkalicoccus suaedae</name>
    <dbReference type="NCBI Taxonomy" id="2592382"/>
    <lineage>
        <taxon>Bacteria</taxon>
        <taxon>Bacillati</taxon>
        <taxon>Bacillota</taxon>
        <taxon>Bacilli</taxon>
        <taxon>Bacillales</taxon>
        <taxon>Bacillaceae</taxon>
        <taxon>Paenalkalicoccus</taxon>
    </lineage>
</organism>
<gene>
    <name evidence="1" type="ORF">FLK61_39840</name>
</gene>
<keyword evidence="2" id="KW-1185">Reference proteome</keyword>
<evidence type="ECO:0000313" key="1">
    <source>
        <dbReference type="EMBL" id="QKS73342.1"/>
    </source>
</evidence>
<dbReference type="Proteomes" id="UP000318138">
    <property type="component" value="Chromosome"/>
</dbReference>
<dbReference type="AlphaFoldDB" id="A0A859FKM8"/>
<evidence type="ECO:0000313" key="2">
    <source>
        <dbReference type="Proteomes" id="UP000318138"/>
    </source>
</evidence>
<dbReference type="EMBL" id="CP041372">
    <property type="protein sequence ID" value="QKS73342.1"/>
    <property type="molecule type" value="Genomic_DNA"/>
</dbReference>
<proteinExistence type="predicted"/>
<accession>A0A859FKM8</accession>
<reference evidence="2" key="1">
    <citation type="submission" date="2019-07" db="EMBL/GenBank/DDBJ databases">
        <title>Bacillus alkalisoli sp. nov. isolated from saline soil.</title>
        <authorList>
            <person name="Sun J.-Q."/>
            <person name="Xu L."/>
        </authorList>
    </citation>
    <scope>NUCLEOTIDE SEQUENCE [LARGE SCALE GENOMIC DNA]</scope>
    <source>
        <strain evidence="2">M4U3P1</strain>
    </source>
</reference>
<dbReference type="KEGG" id="psua:FLK61_39840"/>
<name>A0A859FKM8_9BACI</name>
<protein>
    <submittedName>
        <fullName evidence="1">Group-specific protein</fullName>
    </submittedName>
</protein>
<sequence>MPYVYHMVPKNMLGEQLIPLNELKTIDESLYHQYTKKYLNHQERKKLLTRQIPKMNCLWNDVIHFLPLHPSHVYAAIKDVGIPTKNDVIFYKIPISNLKLNKNAIFHYSKETYRGPAAEMSMDEIELLDLMRYEELSAIPNDTVDYYIEEFKKGTQFGLFPFIPHILSLGRVNVSNVETINWSDGIK</sequence>
<dbReference type="RefSeq" id="WP_176011299.1">
    <property type="nucleotide sequence ID" value="NZ_CP041372.2"/>
</dbReference>